<dbReference type="PROSITE" id="PS51892">
    <property type="entry name" value="SUBTILASE"/>
    <property type="match status" value="1"/>
</dbReference>
<keyword evidence="2 7" id="KW-0645">Protease</keyword>
<evidence type="ECO:0000256" key="5">
    <source>
        <dbReference type="ARBA" id="ARBA00022825"/>
    </source>
</evidence>
<dbReference type="SUPFAM" id="SSF49785">
    <property type="entry name" value="Galactose-binding domain-like"/>
    <property type="match status" value="1"/>
</dbReference>
<feature type="chain" id="PRO_5045685758" evidence="9">
    <location>
        <begin position="30"/>
        <end position="594"/>
    </location>
</feature>
<dbReference type="PRINTS" id="PR00723">
    <property type="entry name" value="SUBTILISIN"/>
</dbReference>
<dbReference type="Gene3D" id="2.60.120.260">
    <property type="entry name" value="Galactose-binding domain-like"/>
    <property type="match status" value="1"/>
</dbReference>
<name>A0ABT0LRZ1_9XANT</name>
<evidence type="ECO:0000256" key="7">
    <source>
        <dbReference type="PROSITE-ProRule" id="PRU01240"/>
    </source>
</evidence>
<sequence>MTTLLQRQFLCSATLLVLCGDASIAPASAQGPASIRAQPRAPEPDDPLFRYQWHLLNNGQDVIADSRPVAGVDLNIEPVHALGIRGQGVIVGVLDDGLDIRHPDLAANVVPGGSKNFADGSNDPTPRNPGEAHGTAVGGIMAEAGWNGIGGRGVAPNARLKGFKLFAAEGIPTDFDSNLRASWGAGAESGDVAVFNNSFGSDLTFYPAFSPAAQRSLERLMRGTRDGKGGVYVQSAGNTFNSFFGTNAAGNWVELCPALARTLGMTCSTPATDPTSNLPQIIMAGAVNARGVRSSYSSAGAALWVSGFGGEYGLQRRYFGDRPISAYYDPGIVTTDLAGCAAGWSADNADAAPENALDGSSSPIDPSCNYLATMNGTSASAPVVSGVAALILQANPALSARDVKYILATSARQIDREQPVIRYRGSVIEPGWITNAAGRSFSNWYGFGLVDAAEAVYRAYRFTPLPPQRDLGWKAARPASSAIGGPNAPATLQLRLGDALTIDTVQWSMQTTHTTPSNLQVVLISPSGTRSHVLTPFQTLSPITEGTGFDIPLSTSNAFLDERVTGIWTLEVSDMSDSTTPAQLTGFKLRVLGH</sequence>
<feature type="domain" description="P/Homo B" evidence="10">
    <location>
        <begin position="465"/>
        <end position="594"/>
    </location>
</feature>
<evidence type="ECO:0000256" key="2">
    <source>
        <dbReference type="ARBA" id="ARBA00022670"/>
    </source>
</evidence>
<feature type="region of interest" description="Disordered" evidence="8">
    <location>
        <begin position="112"/>
        <end position="135"/>
    </location>
</feature>
<keyword evidence="12" id="KW-1185">Reference proteome</keyword>
<dbReference type="InterPro" id="IPR023827">
    <property type="entry name" value="Peptidase_S8_Asp-AS"/>
</dbReference>
<evidence type="ECO:0000313" key="12">
    <source>
        <dbReference type="Proteomes" id="UP001167357"/>
    </source>
</evidence>
<dbReference type="Gene3D" id="3.40.50.200">
    <property type="entry name" value="Peptidase S8/S53 domain"/>
    <property type="match status" value="1"/>
</dbReference>
<reference evidence="11" key="1">
    <citation type="submission" date="2022-04" db="EMBL/GenBank/DDBJ databases">
        <title>Genomic comparison of 19 strains of Xanthomonas nasturtii, a newly emerging watercress pathogen.</title>
        <authorList>
            <person name="Harrison J."/>
            <person name="Greer S."/>
            <person name="Hussain R."/>
            <person name="Lascelles D."/>
            <person name="Roberts M."/>
            <person name="Carter B."/>
            <person name="Bryning A."/>
            <person name="Carroll S."/>
            <person name="Aspin A."/>
            <person name="Cruz L."/>
            <person name="Cruz J."/>
            <person name="Grant M."/>
            <person name="Vicente J."/>
            <person name="Studholme D.J."/>
        </authorList>
    </citation>
    <scope>NUCLEOTIDE SEQUENCE</scope>
    <source>
        <strain evidence="11">10016B</strain>
    </source>
</reference>
<dbReference type="InterPro" id="IPR015500">
    <property type="entry name" value="Peptidase_S8_subtilisin-rel"/>
</dbReference>
<evidence type="ECO:0000259" key="10">
    <source>
        <dbReference type="PROSITE" id="PS51829"/>
    </source>
</evidence>
<comment type="caution">
    <text evidence="11">The sequence shown here is derived from an EMBL/GenBank/DDBJ whole genome shotgun (WGS) entry which is preliminary data.</text>
</comment>
<evidence type="ECO:0000313" key="11">
    <source>
        <dbReference type="EMBL" id="MCL1551528.1"/>
    </source>
</evidence>
<dbReference type="InterPro" id="IPR023828">
    <property type="entry name" value="Peptidase_S8_Ser-AS"/>
</dbReference>
<keyword evidence="6" id="KW-0106">Calcium</keyword>
<dbReference type="PROSITE" id="PS00138">
    <property type="entry name" value="SUBTILASE_SER"/>
    <property type="match status" value="1"/>
</dbReference>
<organism evidence="11 12">
    <name type="scientific">Xanthomonas nasturtii</name>
    <dbReference type="NCBI Taxonomy" id="1843581"/>
    <lineage>
        <taxon>Bacteria</taxon>
        <taxon>Pseudomonadati</taxon>
        <taxon>Pseudomonadota</taxon>
        <taxon>Gammaproteobacteria</taxon>
        <taxon>Lysobacterales</taxon>
        <taxon>Lysobacteraceae</taxon>
        <taxon>Xanthomonas</taxon>
    </lineage>
</organism>
<dbReference type="InterPro" id="IPR000209">
    <property type="entry name" value="Peptidase_S8/S53_dom"/>
</dbReference>
<dbReference type="PROSITE" id="PS51829">
    <property type="entry name" value="P_HOMO_B"/>
    <property type="match status" value="1"/>
</dbReference>
<gene>
    <name evidence="11" type="ORF">M3O51_09415</name>
</gene>
<feature type="active site" description="Charge relay system" evidence="7">
    <location>
        <position position="378"/>
    </location>
</feature>
<proteinExistence type="inferred from homology"/>
<feature type="active site" description="Charge relay system" evidence="7">
    <location>
        <position position="95"/>
    </location>
</feature>
<dbReference type="Pfam" id="PF01483">
    <property type="entry name" value="P_proprotein"/>
    <property type="match status" value="1"/>
</dbReference>
<dbReference type="PROSITE" id="PS00136">
    <property type="entry name" value="SUBTILASE_ASP"/>
    <property type="match status" value="1"/>
</dbReference>
<dbReference type="InterPro" id="IPR034182">
    <property type="entry name" value="Kexin/furin"/>
</dbReference>
<dbReference type="InterPro" id="IPR002884">
    <property type="entry name" value="P_dom"/>
</dbReference>
<dbReference type="Proteomes" id="UP001167357">
    <property type="component" value="Unassembled WGS sequence"/>
</dbReference>
<dbReference type="InterPro" id="IPR008979">
    <property type="entry name" value="Galactose-bd-like_sf"/>
</dbReference>
<dbReference type="PANTHER" id="PTHR42884:SF14">
    <property type="entry name" value="NEUROENDOCRINE CONVERTASE 1"/>
    <property type="match status" value="1"/>
</dbReference>
<dbReference type="SUPFAM" id="SSF52743">
    <property type="entry name" value="Subtilisin-like"/>
    <property type="match status" value="1"/>
</dbReference>
<comment type="similarity">
    <text evidence="1">Belongs to the peptidase S8 family. Furin subfamily.</text>
</comment>
<dbReference type="EMBL" id="JAMBED010000016">
    <property type="protein sequence ID" value="MCL1551528.1"/>
    <property type="molecule type" value="Genomic_DNA"/>
</dbReference>
<dbReference type="PANTHER" id="PTHR42884">
    <property type="entry name" value="PROPROTEIN CONVERTASE SUBTILISIN/KEXIN-RELATED"/>
    <property type="match status" value="1"/>
</dbReference>
<dbReference type="CDD" id="cd04059">
    <property type="entry name" value="Peptidases_S8_Protein_convertases_Kexins_Furin-like"/>
    <property type="match status" value="1"/>
</dbReference>
<evidence type="ECO:0000256" key="1">
    <source>
        <dbReference type="ARBA" id="ARBA00005325"/>
    </source>
</evidence>
<keyword evidence="3 9" id="KW-0732">Signal</keyword>
<keyword evidence="4 7" id="KW-0378">Hydrolase</keyword>
<keyword evidence="5 7" id="KW-0720">Serine protease</keyword>
<dbReference type="InterPro" id="IPR036852">
    <property type="entry name" value="Peptidase_S8/S53_dom_sf"/>
</dbReference>
<evidence type="ECO:0000256" key="3">
    <source>
        <dbReference type="ARBA" id="ARBA00022729"/>
    </source>
</evidence>
<accession>A0ABT0LRZ1</accession>
<feature type="active site" description="Charge relay system" evidence="7">
    <location>
        <position position="133"/>
    </location>
</feature>
<dbReference type="RefSeq" id="WP_249047766.1">
    <property type="nucleotide sequence ID" value="NZ_JAMBEC010000019.1"/>
</dbReference>
<evidence type="ECO:0000256" key="8">
    <source>
        <dbReference type="SAM" id="MobiDB-lite"/>
    </source>
</evidence>
<protein>
    <submittedName>
        <fullName evidence="11">S8 family serine peptidase</fullName>
    </submittedName>
</protein>
<dbReference type="Pfam" id="PF00082">
    <property type="entry name" value="Peptidase_S8"/>
    <property type="match status" value="1"/>
</dbReference>
<evidence type="ECO:0000256" key="9">
    <source>
        <dbReference type="SAM" id="SignalP"/>
    </source>
</evidence>
<evidence type="ECO:0000256" key="6">
    <source>
        <dbReference type="ARBA" id="ARBA00022837"/>
    </source>
</evidence>
<evidence type="ECO:0000256" key="4">
    <source>
        <dbReference type="ARBA" id="ARBA00022801"/>
    </source>
</evidence>
<feature type="signal peptide" evidence="9">
    <location>
        <begin position="1"/>
        <end position="29"/>
    </location>
</feature>